<evidence type="ECO:0000259" key="1">
    <source>
        <dbReference type="Pfam" id="PF01726"/>
    </source>
</evidence>
<accession>A0AAU7VIH5</accession>
<dbReference type="GO" id="GO:0004252">
    <property type="term" value="F:serine-type endopeptidase activity"/>
    <property type="evidence" value="ECO:0007669"/>
    <property type="project" value="InterPro"/>
</dbReference>
<dbReference type="EMBL" id="CP158367">
    <property type="protein sequence ID" value="XBX73615.1"/>
    <property type="molecule type" value="Genomic_DNA"/>
</dbReference>
<dbReference type="PANTHER" id="PTHR33516">
    <property type="entry name" value="LEXA REPRESSOR"/>
    <property type="match status" value="1"/>
</dbReference>
<dbReference type="RefSeq" id="WP_350342377.1">
    <property type="nucleotide sequence ID" value="NZ_CP158367.1"/>
</dbReference>
<dbReference type="Pfam" id="PF01726">
    <property type="entry name" value="LexA_DNA_bind"/>
    <property type="match status" value="1"/>
</dbReference>
<dbReference type="InterPro" id="IPR036390">
    <property type="entry name" value="WH_DNA-bd_sf"/>
</dbReference>
<dbReference type="InterPro" id="IPR036388">
    <property type="entry name" value="WH-like_DNA-bd_sf"/>
</dbReference>
<evidence type="ECO:0000313" key="2">
    <source>
        <dbReference type="EMBL" id="XBX73615.1"/>
    </source>
</evidence>
<dbReference type="AlphaFoldDB" id="A0AAU7VIH5"/>
<dbReference type="InterPro" id="IPR006199">
    <property type="entry name" value="LexA_DNA-bd_dom"/>
</dbReference>
<dbReference type="SUPFAM" id="SSF46785">
    <property type="entry name" value="Winged helix' DNA-binding domain"/>
    <property type="match status" value="1"/>
</dbReference>
<name>A0AAU7VIH5_9FIRM</name>
<dbReference type="PANTHER" id="PTHR33516:SF2">
    <property type="entry name" value="LEXA REPRESSOR-RELATED"/>
    <property type="match status" value="1"/>
</dbReference>
<dbReference type="Gene3D" id="1.10.10.10">
    <property type="entry name" value="Winged helix-like DNA-binding domain superfamily/Winged helix DNA-binding domain"/>
    <property type="match status" value="1"/>
</dbReference>
<dbReference type="GO" id="GO:0006508">
    <property type="term" value="P:proteolysis"/>
    <property type="evidence" value="ECO:0007669"/>
    <property type="project" value="InterPro"/>
</dbReference>
<dbReference type="InterPro" id="IPR050077">
    <property type="entry name" value="LexA_repressor"/>
</dbReference>
<proteinExistence type="predicted"/>
<reference evidence="2" key="1">
    <citation type="journal article" date="2013" name="Extremophiles">
        <title>Proteinivorax tanatarense gen. nov., sp. nov., an anaerobic, haloalkaliphilic, proteolytic bacterium isolated from a decaying algal bloom, and proposal of Proteinivoraceae fam. nov.</title>
        <authorList>
            <person name="Kevbrin V."/>
            <person name="Boltyanskaya Y."/>
            <person name="Zhilina T."/>
            <person name="Kolganova T."/>
            <person name="Lavrentjeva E."/>
            <person name="Kuznetsov B."/>
        </authorList>
    </citation>
    <scope>NUCLEOTIDE SEQUENCE</scope>
    <source>
        <strain evidence="2">Z-910T</strain>
    </source>
</reference>
<protein>
    <submittedName>
        <fullName evidence="2">Winged-helix domain-containing protein</fullName>
    </submittedName>
</protein>
<organism evidence="2">
    <name type="scientific">Proteinivorax tanatarense</name>
    <dbReference type="NCBI Taxonomy" id="1260629"/>
    <lineage>
        <taxon>Bacteria</taxon>
        <taxon>Bacillati</taxon>
        <taxon>Bacillota</taxon>
        <taxon>Clostridia</taxon>
        <taxon>Eubacteriales</taxon>
        <taxon>Proteinivoracaceae</taxon>
        <taxon>Proteinivorax</taxon>
    </lineage>
</organism>
<feature type="domain" description="LexA repressor DNA-binding" evidence="1">
    <location>
        <begin position="4"/>
        <end position="67"/>
    </location>
</feature>
<gene>
    <name evidence="2" type="ORF">PRVXT_001607</name>
</gene>
<reference evidence="2" key="2">
    <citation type="submission" date="2024-06" db="EMBL/GenBank/DDBJ databases">
        <authorList>
            <person name="Petrova K.O."/>
            <person name="Toshchakov S.V."/>
            <person name="Boltjanskaja Y.V."/>
            <person name="Kevbrin V."/>
        </authorList>
    </citation>
    <scope>NUCLEOTIDE SEQUENCE</scope>
    <source>
        <strain evidence="2">Z-910T</strain>
    </source>
</reference>
<sequence>MAKKVLSAKRKALLKLIHSYIEEHGYSPSVRELTKLLNVVSTSSVHNHLRILEDNDFISKHGNSPRTLSLTDKGREVI</sequence>